<keyword evidence="2" id="KW-1185">Reference proteome</keyword>
<dbReference type="Pfam" id="PF07277">
    <property type="entry name" value="SapC"/>
    <property type="match status" value="1"/>
</dbReference>
<dbReference type="InterPro" id="IPR010836">
    <property type="entry name" value="SapC"/>
</dbReference>
<evidence type="ECO:0000313" key="2">
    <source>
        <dbReference type="Proteomes" id="UP000262379"/>
    </source>
</evidence>
<dbReference type="AlphaFoldDB" id="A0A371XDC1"/>
<dbReference type="EMBL" id="QURN01000008">
    <property type="protein sequence ID" value="RFC67230.1"/>
    <property type="molecule type" value="Genomic_DNA"/>
</dbReference>
<proteinExistence type="predicted"/>
<organism evidence="1 2">
    <name type="scientific">Mesorhizobium denitrificans</name>
    <dbReference type="NCBI Taxonomy" id="2294114"/>
    <lineage>
        <taxon>Bacteria</taxon>
        <taxon>Pseudomonadati</taxon>
        <taxon>Pseudomonadota</taxon>
        <taxon>Alphaproteobacteria</taxon>
        <taxon>Hyphomicrobiales</taxon>
        <taxon>Phyllobacteriaceae</taxon>
        <taxon>Mesorhizobium</taxon>
    </lineage>
</organism>
<gene>
    <name evidence="1" type="ORF">DY251_11740</name>
</gene>
<sequence>MSRVTGTQTKSTSQSLPLLYKDPVVLRFEEHKRKALLPLDNYRFSENAVAIPLLVSEFSHAVRHYPIIFADGEQPAPLALVGLNDGKNLFLTEEGNWRTGAYVPAYLRRYPFIVTEVVDSGQQFLAIDAGSDRLADIDEREDAQPLFDELGGSTELATQAISFCQAFHADHLRSEAFGRALKEQELLMPRQAAMQFSESDKFTMEGFSTVDAKKFHALTNPSLLQEWHSNGWLAAISLHIASIQNWETLLHLKAEREPKPEAKAA</sequence>
<dbReference type="Proteomes" id="UP000262379">
    <property type="component" value="Unassembled WGS sequence"/>
</dbReference>
<comment type="caution">
    <text evidence="1">The sequence shown here is derived from an EMBL/GenBank/DDBJ whole genome shotgun (WGS) entry which is preliminary data.</text>
</comment>
<accession>A0A371XDC1</accession>
<evidence type="ECO:0008006" key="3">
    <source>
        <dbReference type="Google" id="ProtNLM"/>
    </source>
</evidence>
<reference evidence="2" key="1">
    <citation type="submission" date="2018-08" db="EMBL/GenBank/DDBJ databases">
        <authorList>
            <person name="Im W.T."/>
        </authorList>
    </citation>
    <scope>NUCLEOTIDE SEQUENCE [LARGE SCALE GENOMIC DNA]</scope>
    <source>
        <strain evidence="2">LA-28</strain>
    </source>
</reference>
<name>A0A371XDC1_9HYPH</name>
<evidence type="ECO:0000313" key="1">
    <source>
        <dbReference type="EMBL" id="RFC67230.1"/>
    </source>
</evidence>
<protein>
    <recommendedName>
        <fullName evidence="3">SapC family protein</fullName>
    </recommendedName>
</protein>